<dbReference type="InterPro" id="IPR059000">
    <property type="entry name" value="ATPase_P-type_domA"/>
</dbReference>
<dbReference type="FunFam" id="3.40.50.1000:FF:000001">
    <property type="entry name" value="Phospholipid-transporting ATPase IC"/>
    <property type="match status" value="1"/>
</dbReference>
<evidence type="ECO:0000256" key="1">
    <source>
        <dbReference type="ARBA" id="ARBA00004127"/>
    </source>
</evidence>
<gene>
    <name evidence="12" type="ORF">BN1708_000240</name>
</gene>
<keyword evidence="13" id="KW-1185">Reference proteome</keyword>
<evidence type="ECO:0000256" key="5">
    <source>
        <dbReference type="ARBA" id="ARBA00022842"/>
    </source>
</evidence>
<feature type="transmembrane region" description="Helical" evidence="10">
    <location>
        <begin position="111"/>
        <end position="132"/>
    </location>
</feature>
<evidence type="ECO:0000256" key="4">
    <source>
        <dbReference type="ARBA" id="ARBA00022840"/>
    </source>
</evidence>
<dbReference type="InterPro" id="IPR008250">
    <property type="entry name" value="ATPase_P-typ_transduc_dom_A_sf"/>
</dbReference>
<dbReference type="EMBL" id="CVQH01000001">
    <property type="protein sequence ID" value="CRJ80413.1"/>
    <property type="molecule type" value="Genomic_DNA"/>
</dbReference>
<evidence type="ECO:0000256" key="10">
    <source>
        <dbReference type="SAM" id="Phobius"/>
    </source>
</evidence>
<dbReference type="GO" id="GO:0006874">
    <property type="term" value="P:intracellular calcium ion homeostasis"/>
    <property type="evidence" value="ECO:0007669"/>
    <property type="project" value="TreeGrafter"/>
</dbReference>
<dbReference type="GO" id="GO:0005524">
    <property type="term" value="F:ATP binding"/>
    <property type="evidence" value="ECO:0007669"/>
    <property type="project" value="UniProtKB-KW"/>
</dbReference>
<feature type="region of interest" description="Disordered" evidence="9">
    <location>
        <begin position="229"/>
        <end position="264"/>
    </location>
</feature>
<proteinExistence type="predicted"/>
<feature type="compositionally biased region" description="Polar residues" evidence="9">
    <location>
        <begin position="590"/>
        <end position="603"/>
    </location>
</feature>
<keyword evidence="6" id="KW-1278">Translocase</keyword>
<dbReference type="InterPro" id="IPR023299">
    <property type="entry name" value="ATPase_P-typ_cyto_dom_N"/>
</dbReference>
<evidence type="ECO:0000256" key="9">
    <source>
        <dbReference type="SAM" id="MobiDB-lite"/>
    </source>
</evidence>
<evidence type="ECO:0000256" key="6">
    <source>
        <dbReference type="ARBA" id="ARBA00022967"/>
    </source>
</evidence>
<evidence type="ECO:0000313" key="13">
    <source>
        <dbReference type="Proteomes" id="UP000044602"/>
    </source>
</evidence>
<dbReference type="PROSITE" id="PS00154">
    <property type="entry name" value="ATPASE_E1_E2"/>
    <property type="match status" value="1"/>
</dbReference>
<evidence type="ECO:0000313" key="12">
    <source>
        <dbReference type="EMBL" id="CRJ80413.1"/>
    </source>
</evidence>
<dbReference type="Gene3D" id="1.20.1110.10">
    <property type="entry name" value="Calcium-transporting ATPase, transmembrane domain"/>
    <property type="match status" value="1"/>
</dbReference>
<dbReference type="PANTHER" id="PTHR24093:SF369">
    <property type="entry name" value="CALCIUM-TRANSPORTING ATPASE"/>
    <property type="match status" value="1"/>
</dbReference>
<evidence type="ECO:0000256" key="7">
    <source>
        <dbReference type="ARBA" id="ARBA00022989"/>
    </source>
</evidence>
<dbReference type="NCBIfam" id="TIGR01494">
    <property type="entry name" value="ATPase_P-type"/>
    <property type="match status" value="1"/>
</dbReference>
<feature type="domain" description="P-type ATPase A" evidence="11">
    <location>
        <begin position="2"/>
        <end position="90"/>
    </location>
</feature>
<evidence type="ECO:0000256" key="3">
    <source>
        <dbReference type="ARBA" id="ARBA00022741"/>
    </source>
</evidence>
<comment type="subcellular location">
    <subcellularLocation>
        <location evidence="1">Endomembrane system</location>
        <topology evidence="1">Multi-pass membrane protein</topology>
    </subcellularLocation>
</comment>
<reference evidence="12 13" key="1">
    <citation type="submission" date="2015-05" db="EMBL/GenBank/DDBJ databases">
        <authorList>
            <person name="Wang D.B."/>
            <person name="Wang M."/>
        </authorList>
    </citation>
    <scope>NUCLEOTIDE SEQUENCE [LARGE SCALE GENOMIC DNA]</scope>
    <source>
        <strain evidence="12">VL1</strain>
    </source>
</reference>
<dbReference type="PRINTS" id="PR00119">
    <property type="entry name" value="CATATPASE"/>
</dbReference>
<dbReference type="InterPro" id="IPR001757">
    <property type="entry name" value="P_typ_ATPase"/>
</dbReference>
<evidence type="ECO:0000256" key="8">
    <source>
        <dbReference type="ARBA" id="ARBA00023136"/>
    </source>
</evidence>
<keyword evidence="2 10" id="KW-0812">Transmembrane</keyword>
<dbReference type="InterPro" id="IPR023298">
    <property type="entry name" value="ATPase_P-typ_TM_dom_sf"/>
</dbReference>
<dbReference type="Pfam" id="PF13246">
    <property type="entry name" value="Cation_ATPase"/>
    <property type="match status" value="1"/>
</dbReference>
<dbReference type="GO" id="GO:0005886">
    <property type="term" value="C:plasma membrane"/>
    <property type="evidence" value="ECO:0007669"/>
    <property type="project" value="TreeGrafter"/>
</dbReference>
<keyword evidence="5" id="KW-0460">Magnesium</keyword>
<dbReference type="Proteomes" id="UP000044602">
    <property type="component" value="Unassembled WGS sequence"/>
</dbReference>
<feature type="transmembrane region" description="Helical" evidence="10">
    <location>
        <begin position="152"/>
        <end position="179"/>
    </location>
</feature>
<evidence type="ECO:0000259" key="11">
    <source>
        <dbReference type="Pfam" id="PF00122"/>
    </source>
</evidence>
<evidence type="ECO:0000256" key="2">
    <source>
        <dbReference type="ARBA" id="ARBA00022692"/>
    </source>
</evidence>
<dbReference type="SUPFAM" id="SSF81653">
    <property type="entry name" value="Calcium ATPase, transduction domain A"/>
    <property type="match status" value="1"/>
</dbReference>
<sequence length="628" mass="67922">MLLEAGDVIPVDGVYIDGHNVSCDESSATGESDLIKKVPAAAVMAGIREGNTNIKKLDPFLISGARILDGVGTFLVTAVGQNSSHGRTMMSLRDDPGQTPLQLKLNILAGYIAKLGSAAGLILLGVLTIQFLARLSGNDDSPDEKGQTFLQILITSITIVVVAVPEGLPLAVTLSLAYATKRMTNENNLVRHLQSCETMGNATVICSDKTGTLTENVMTVVAGSLGSGSVRFNDRDEQDAEATTEPTTPAKEVEDDARTSNGTPSTLRLSIAKLSSSLSDEYRKLLKESVAVNTTAFETEEKGKHVFVGTKTETALLDWARKCFALGPIAEERSSFPTQQLLPFNSKRKCMGIVIRLPENKYRLFIKGAPEIVLGQSNKVIADPTSSLARANMEDQQREDIKRTISDYAKQSLRTLALAYRDFESWPPPNSRKEEGTDNVEFNDLFKHLNWIGVVGIQDPVRGNVPKAVAHCHSASVHLPRIPMPKFLKRKKNKSDEETQNGVGTAFQGIRDDLLFLKRIRGGRIYLVGDAIVHPVEAVRRTRSRSRTGGSNSEDERSSMSPMRSAMGSAVGMPGIIAASIGGLSPIERQPSTSSGMNDTTPLQEEKGRRDSDEKGTGPAQPQPVDKA</sequence>
<dbReference type="SUPFAM" id="SSF81660">
    <property type="entry name" value="Metal cation-transporting ATPase, ATP-binding domain N"/>
    <property type="match status" value="1"/>
</dbReference>
<feature type="compositionally biased region" description="Basic and acidic residues" evidence="9">
    <location>
        <begin position="604"/>
        <end position="616"/>
    </location>
</feature>
<dbReference type="FunFam" id="3.40.1110.10:FF:000031">
    <property type="entry name" value="Calcium-transporting ATPase"/>
    <property type="match status" value="1"/>
</dbReference>
<dbReference type="STRING" id="100787.A0A0G4KD41"/>
<protein>
    <recommendedName>
        <fullName evidence="11">P-type ATPase A domain-containing protein</fullName>
    </recommendedName>
</protein>
<feature type="region of interest" description="Disordered" evidence="9">
    <location>
        <begin position="541"/>
        <end position="568"/>
    </location>
</feature>
<dbReference type="Gene3D" id="2.70.150.10">
    <property type="entry name" value="Calcium-transporting ATPase, cytoplasmic transduction domain A"/>
    <property type="match status" value="1"/>
</dbReference>
<keyword evidence="7 10" id="KW-1133">Transmembrane helix</keyword>
<dbReference type="GO" id="GO:0016887">
    <property type="term" value="F:ATP hydrolysis activity"/>
    <property type="evidence" value="ECO:0007669"/>
    <property type="project" value="InterPro"/>
</dbReference>
<dbReference type="Pfam" id="PF00122">
    <property type="entry name" value="E1-E2_ATPase"/>
    <property type="match status" value="1"/>
</dbReference>
<dbReference type="FunFam" id="2.70.150.10:FF:000028">
    <property type="entry name" value="Calcium-transporting ATPase"/>
    <property type="match status" value="1"/>
</dbReference>
<dbReference type="SUPFAM" id="SSF81665">
    <property type="entry name" value="Calcium ATPase, transmembrane domain M"/>
    <property type="match status" value="1"/>
</dbReference>
<dbReference type="PANTHER" id="PTHR24093">
    <property type="entry name" value="CATION TRANSPORTING ATPASE"/>
    <property type="match status" value="1"/>
</dbReference>
<accession>A0A0G4KD41</accession>
<feature type="region of interest" description="Disordered" evidence="9">
    <location>
        <begin position="581"/>
        <end position="628"/>
    </location>
</feature>
<dbReference type="AlphaFoldDB" id="A0A0G4KD41"/>
<dbReference type="GO" id="GO:0005388">
    <property type="term" value="F:P-type calcium transporter activity"/>
    <property type="evidence" value="ECO:0007669"/>
    <property type="project" value="TreeGrafter"/>
</dbReference>
<dbReference type="InterPro" id="IPR018303">
    <property type="entry name" value="ATPase_P-typ_P_site"/>
</dbReference>
<dbReference type="Gene3D" id="3.40.1110.10">
    <property type="entry name" value="Calcium-transporting ATPase, cytoplasmic domain N"/>
    <property type="match status" value="1"/>
</dbReference>
<dbReference type="GO" id="GO:0012505">
    <property type="term" value="C:endomembrane system"/>
    <property type="evidence" value="ECO:0007669"/>
    <property type="project" value="UniProtKB-SubCell"/>
</dbReference>
<name>A0A0G4KD41_VERLO</name>
<keyword evidence="3" id="KW-0547">Nucleotide-binding</keyword>
<keyword evidence="8 10" id="KW-0472">Membrane</keyword>
<keyword evidence="4" id="KW-0067">ATP-binding</keyword>
<organism evidence="12 13">
    <name type="scientific">Verticillium longisporum</name>
    <name type="common">Verticillium dahliae var. longisporum</name>
    <dbReference type="NCBI Taxonomy" id="100787"/>
    <lineage>
        <taxon>Eukaryota</taxon>
        <taxon>Fungi</taxon>
        <taxon>Dikarya</taxon>
        <taxon>Ascomycota</taxon>
        <taxon>Pezizomycotina</taxon>
        <taxon>Sordariomycetes</taxon>
        <taxon>Hypocreomycetidae</taxon>
        <taxon>Glomerellales</taxon>
        <taxon>Plectosphaerellaceae</taxon>
        <taxon>Verticillium</taxon>
    </lineage>
</organism>